<name>A0A6J6EWM7_9ZZZZ</name>
<dbReference type="Gene3D" id="3.40.50.300">
    <property type="entry name" value="P-loop containing nucleotide triphosphate hydrolases"/>
    <property type="match status" value="1"/>
</dbReference>
<reference evidence="1" key="1">
    <citation type="submission" date="2020-05" db="EMBL/GenBank/DDBJ databases">
        <authorList>
            <person name="Chiriac C."/>
            <person name="Salcher M."/>
            <person name="Ghai R."/>
            <person name="Kavagutti S V."/>
        </authorList>
    </citation>
    <scope>NUCLEOTIDE SEQUENCE</scope>
</reference>
<dbReference type="EMBL" id="CAEZTT010000064">
    <property type="protein sequence ID" value="CAB4577128.1"/>
    <property type="molecule type" value="Genomic_DNA"/>
</dbReference>
<proteinExistence type="predicted"/>
<accession>A0A6J6EWM7</accession>
<gene>
    <name evidence="1" type="ORF">UFOPK1726_00643</name>
</gene>
<protein>
    <submittedName>
        <fullName evidence="1">Unannotated protein</fullName>
    </submittedName>
</protein>
<organism evidence="1">
    <name type="scientific">freshwater metagenome</name>
    <dbReference type="NCBI Taxonomy" id="449393"/>
    <lineage>
        <taxon>unclassified sequences</taxon>
        <taxon>metagenomes</taxon>
        <taxon>ecological metagenomes</taxon>
    </lineage>
</organism>
<sequence>MLLSRDADLISIALQAAAAVNIELRLLDEYPVINAAEYLIADPRALIDQPGLKPDLLISSGLTDSIWRFAATYAPAQLIELPQAISWFQNWLTNQHLVRSPLIGVRSVVAGAGASVLTTAISFTAALSQDVALVDLDPTRSVLKLLTTIESNDSVDWEQLISLAGLPAASALFAGLPKLGKLRLLSFAKRSTALTGSFIESVISLLREQAQLVIVDLGNQSKLNLKFSHEIDLAPCNLLGLAKLKQLNAINPVIRVAEKSGVSKSDAADYLKLPRLLSYKSDPKLQLDIADGVIPGERNRSELRKFATAWLEQVNV</sequence>
<dbReference type="InterPro" id="IPR027417">
    <property type="entry name" value="P-loop_NTPase"/>
</dbReference>
<evidence type="ECO:0000313" key="1">
    <source>
        <dbReference type="EMBL" id="CAB4577128.1"/>
    </source>
</evidence>
<dbReference type="AlphaFoldDB" id="A0A6J6EWM7"/>